<dbReference type="InterPro" id="IPR000555">
    <property type="entry name" value="JAMM/MPN+_dom"/>
</dbReference>
<dbReference type="SMART" id="SM00232">
    <property type="entry name" value="JAB_MPN"/>
    <property type="match status" value="1"/>
</dbReference>
<evidence type="ECO:0000313" key="8">
    <source>
        <dbReference type="Proteomes" id="UP000093514"/>
    </source>
</evidence>
<feature type="domain" description="MPN" evidence="6">
    <location>
        <begin position="3"/>
        <end position="129"/>
    </location>
</feature>
<keyword evidence="3" id="KW-0378">Hydrolase</keyword>
<dbReference type="GO" id="GO:0006508">
    <property type="term" value="P:proteolysis"/>
    <property type="evidence" value="ECO:0007669"/>
    <property type="project" value="UniProtKB-KW"/>
</dbReference>
<reference evidence="8" key="1">
    <citation type="submission" date="2016-07" db="EMBL/GenBank/DDBJ databases">
        <authorList>
            <person name="Florea S."/>
            <person name="Webb J.S."/>
            <person name="Jaromczyk J."/>
            <person name="Schardl C.L."/>
        </authorList>
    </citation>
    <scope>NUCLEOTIDE SEQUENCE [LARGE SCALE GENOMIC DNA]</scope>
    <source>
        <strain evidence="8">Z6</strain>
    </source>
</reference>
<dbReference type="Proteomes" id="UP000093514">
    <property type="component" value="Unassembled WGS sequence"/>
</dbReference>
<dbReference type="EMBL" id="LWDV01000007">
    <property type="protein sequence ID" value="OCL27706.1"/>
    <property type="molecule type" value="Genomic_DNA"/>
</dbReference>
<evidence type="ECO:0000256" key="3">
    <source>
        <dbReference type="ARBA" id="ARBA00022801"/>
    </source>
</evidence>
<dbReference type="InterPro" id="IPR051929">
    <property type="entry name" value="VirAsm_ModProt"/>
</dbReference>
<dbReference type="PANTHER" id="PTHR34858:SF1">
    <property type="entry name" value="CYSO-CYSTEINE PEPTIDASE"/>
    <property type="match status" value="1"/>
</dbReference>
<proteinExistence type="predicted"/>
<reference evidence="7 8" key="2">
    <citation type="submission" date="2016-08" db="EMBL/GenBank/DDBJ databases">
        <title>Orenia metallireducens sp. nov. strain Z6, a Novel Metal-reducing Firmicute from the Deep Subsurface.</title>
        <authorList>
            <person name="Maxim B.I."/>
            <person name="Kenneth K."/>
            <person name="Flynn T.M."/>
            <person name="Oloughlin E.J."/>
            <person name="Locke R.A."/>
            <person name="Weber J.R."/>
            <person name="Egan S.M."/>
            <person name="Mackie R.I."/>
            <person name="Cann I.K."/>
        </authorList>
    </citation>
    <scope>NUCLEOTIDE SEQUENCE [LARGE SCALE GENOMIC DNA]</scope>
    <source>
        <strain evidence="7 8">Z6</strain>
    </source>
</reference>
<evidence type="ECO:0000256" key="1">
    <source>
        <dbReference type="ARBA" id="ARBA00022670"/>
    </source>
</evidence>
<evidence type="ECO:0000259" key="6">
    <source>
        <dbReference type="PROSITE" id="PS50249"/>
    </source>
</evidence>
<keyword evidence="2" id="KW-0479">Metal-binding</keyword>
<dbReference type="AlphaFoldDB" id="A0A1C0ABG9"/>
<sequence length="137" mass="15752">MIIKLKDELYQKLLNHTQAEFPNEACGLVAGVITDDEIEVKEVYTMTNLDASAEHFTMDPKEQFAVVKEVRNKGYDLIGNYHSHPFTPSRPSEEDKRLAYDEDAIYFILSLKDEDPVLKAFSIKEQKDVTQVEIELI</sequence>
<dbReference type="PROSITE" id="PS50249">
    <property type="entry name" value="MPN"/>
    <property type="match status" value="1"/>
</dbReference>
<dbReference type="SUPFAM" id="SSF102712">
    <property type="entry name" value="JAB1/MPN domain"/>
    <property type="match status" value="1"/>
</dbReference>
<dbReference type="PANTHER" id="PTHR34858">
    <property type="entry name" value="CYSO-CYSTEINE PEPTIDASE"/>
    <property type="match status" value="1"/>
</dbReference>
<evidence type="ECO:0000256" key="5">
    <source>
        <dbReference type="ARBA" id="ARBA00023049"/>
    </source>
</evidence>
<dbReference type="RefSeq" id="WP_068715718.1">
    <property type="nucleotide sequence ID" value="NZ_LWDV01000007.1"/>
</dbReference>
<dbReference type="GO" id="GO:0008270">
    <property type="term" value="F:zinc ion binding"/>
    <property type="evidence" value="ECO:0007669"/>
    <property type="project" value="TreeGrafter"/>
</dbReference>
<comment type="caution">
    <text evidence="7">The sequence shown here is derived from an EMBL/GenBank/DDBJ whole genome shotgun (WGS) entry which is preliminary data.</text>
</comment>
<dbReference type="CDD" id="cd08070">
    <property type="entry name" value="MPN_like"/>
    <property type="match status" value="1"/>
</dbReference>
<evidence type="ECO:0000256" key="4">
    <source>
        <dbReference type="ARBA" id="ARBA00022833"/>
    </source>
</evidence>
<keyword evidence="5" id="KW-0482">Metalloprotease</keyword>
<dbReference type="InterPro" id="IPR028090">
    <property type="entry name" value="JAB_dom_prok"/>
</dbReference>
<name>A0A1C0ABG9_9FIRM</name>
<dbReference type="GO" id="GO:0008235">
    <property type="term" value="F:metalloexopeptidase activity"/>
    <property type="evidence" value="ECO:0007669"/>
    <property type="project" value="TreeGrafter"/>
</dbReference>
<organism evidence="7 8">
    <name type="scientific">Orenia metallireducens</name>
    <dbReference type="NCBI Taxonomy" id="1413210"/>
    <lineage>
        <taxon>Bacteria</taxon>
        <taxon>Bacillati</taxon>
        <taxon>Bacillota</taxon>
        <taxon>Clostridia</taxon>
        <taxon>Halanaerobiales</taxon>
        <taxon>Halobacteroidaceae</taxon>
        <taxon>Orenia</taxon>
    </lineage>
</organism>
<keyword evidence="4" id="KW-0862">Zinc</keyword>
<protein>
    <recommendedName>
        <fullName evidence="6">MPN domain-containing protein</fullName>
    </recommendedName>
</protein>
<evidence type="ECO:0000256" key="2">
    <source>
        <dbReference type="ARBA" id="ARBA00022723"/>
    </source>
</evidence>
<keyword evidence="8" id="KW-1185">Reference proteome</keyword>
<dbReference type="InterPro" id="IPR037518">
    <property type="entry name" value="MPN"/>
</dbReference>
<dbReference type="Gene3D" id="3.40.140.10">
    <property type="entry name" value="Cytidine Deaminase, domain 2"/>
    <property type="match status" value="1"/>
</dbReference>
<gene>
    <name evidence="7" type="ORF">U472_03910</name>
</gene>
<keyword evidence="1" id="KW-0645">Protease</keyword>
<accession>A0A1C0ABG9</accession>
<dbReference type="FunFam" id="3.40.140.10:FF:000085">
    <property type="entry name" value="Mov34/MPN/PAD-1 family protein"/>
    <property type="match status" value="1"/>
</dbReference>
<dbReference type="OrthoDB" id="9802958at2"/>
<evidence type="ECO:0000313" key="7">
    <source>
        <dbReference type="EMBL" id="OCL27706.1"/>
    </source>
</evidence>
<dbReference type="Pfam" id="PF14464">
    <property type="entry name" value="Prok-JAB"/>
    <property type="match status" value="1"/>
</dbReference>